<dbReference type="InterPro" id="IPR002933">
    <property type="entry name" value="Peptidase_M20"/>
</dbReference>
<dbReference type="Pfam" id="PF01546">
    <property type="entry name" value="Peptidase_M20"/>
    <property type="match status" value="1"/>
</dbReference>
<dbReference type="GO" id="GO:0046657">
    <property type="term" value="P:folic acid catabolic process"/>
    <property type="evidence" value="ECO:0007669"/>
    <property type="project" value="TreeGrafter"/>
</dbReference>
<evidence type="ECO:0000313" key="3">
    <source>
        <dbReference type="EMBL" id="PSR24901.1"/>
    </source>
</evidence>
<dbReference type="GO" id="GO:0071713">
    <property type="term" value="F:para-aminobenzoyl-glutamate hydrolase activity"/>
    <property type="evidence" value="ECO:0007669"/>
    <property type="project" value="TreeGrafter"/>
</dbReference>
<dbReference type="CDD" id="cd03887">
    <property type="entry name" value="M20_Acy1L2"/>
    <property type="match status" value="1"/>
</dbReference>
<dbReference type="Proteomes" id="UP000242705">
    <property type="component" value="Unassembled WGS sequence"/>
</dbReference>
<dbReference type="PANTHER" id="PTHR30575:SF0">
    <property type="entry name" value="XAA-ARG DIPEPTIDASE"/>
    <property type="match status" value="1"/>
</dbReference>
<dbReference type="FunFam" id="3.30.70.360:FF:000004">
    <property type="entry name" value="Peptidase M20 domain-containing protein 2"/>
    <property type="match status" value="1"/>
</dbReference>
<evidence type="ECO:0000256" key="1">
    <source>
        <dbReference type="PIRNR" id="PIRNR037226"/>
    </source>
</evidence>
<dbReference type="GO" id="GO:0005737">
    <property type="term" value="C:cytoplasm"/>
    <property type="evidence" value="ECO:0007669"/>
    <property type="project" value="TreeGrafter"/>
</dbReference>
<dbReference type="InterPro" id="IPR011650">
    <property type="entry name" value="Peptidase_M20_dimer"/>
</dbReference>
<dbReference type="PANTHER" id="PTHR30575">
    <property type="entry name" value="PEPTIDASE M20"/>
    <property type="match status" value="1"/>
</dbReference>
<evidence type="ECO:0000259" key="2">
    <source>
        <dbReference type="Pfam" id="PF07687"/>
    </source>
</evidence>
<dbReference type="AlphaFoldDB" id="A0A2T2WRM8"/>
<dbReference type="GO" id="GO:0016805">
    <property type="term" value="F:dipeptidase activity"/>
    <property type="evidence" value="ECO:0007669"/>
    <property type="project" value="InterPro"/>
</dbReference>
<sequence>MMISQEIKEIVATKAEQLWDIAHAIHGLHELKFEEVESASLLTYWLEEQGFEVNREVAGMKTAFVAHRIVGHHGPTVAFVAEYDALPELGHACGHNVIATMSVGAGAALATWLEHHNRAGHVMVIGSPGEEGGGGKIFLLDQGAFAHVDIAMMLHPAAKDEVAPEYLAREGIDVDFFGVAAHAAAAPEKGINALDAVVMFYQMLHALRPRFRPSDRIHGIITHGGDSPNVIPEHTSARILVRSKDADRVHDLLTWVEHAAEAAARGTGCQFRWSRFVPFYNNVRHNSSLVALADQVFREFDRMPVTMAEAHGSTDMGNVSHVLPSFHANIGLGDGLVTHTHGFCAAADSEAGRQAMIDGAGILATMGARYVSDLGLQQAVRENFDGMTQDN</sequence>
<dbReference type="Gene3D" id="3.40.630.10">
    <property type="entry name" value="Zn peptidases"/>
    <property type="match status" value="1"/>
</dbReference>
<dbReference type="NCBIfam" id="TIGR01891">
    <property type="entry name" value="amidohydrolases"/>
    <property type="match status" value="1"/>
</dbReference>
<reference evidence="3 4" key="1">
    <citation type="journal article" date="2014" name="BMC Genomics">
        <title>Comparison of environmental and isolate Sulfobacillus genomes reveals diverse carbon, sulfur, nitrogen, and hydrogen metabolisms.</title>
        <authorList>
            <person name="Justice N.B."/>
            <person name="Norman A."/>
            <person name="Brown C.T."/>
            <person name="Singh A."/>
            <person name="Thomas B.C."/>
            <person name="Banfield J.F."/>
        </authorList>
    </citation>
    <scope>NUCLEOTIDE SEQUENCE [LARGE SCALE GENOMIC DNA]</scope>
    <source>
        <strain evidence="3">AMDSBA5</strain>
    </source>
</reference>
<proteinExistence type="inferred from homology"/>
<dbReference type="SUPFAM" id="SSF53187">
    <property type="entry name" value="Zn-dependent exopeptidases"/>
    <property type="match status" value="1"/>
</dbReference>
<dbReference type="PIRSF" id="PIRSF037226">
    <property type="entry name" value="Amidohydrolase_ACY1L2_prd"/>
    <property type="match status" value="1"/>
</dbReference>
<dbReference type="InterPro" id="IPR036264">
    <property type="entry name" value="Bact_exopeptidase_dim_dom"/>
</dbReference>
<gene>
    <name evidence="3" type="ORF">C7B47_13570</name>
</gene>
<dbReference type="Gene3D" id="3.30.70.360">
    <property type="match status" value="1"/>
</dbReference>
<comment type="caution">
    <text evidence="3">The sequence shown here is derived from an EMBL/GenBank/DDBJ whole genome shotgun (WGS) entry which is preliminary data.</text>
</comment>
<evidence type="ECO:0000313" key="4">
    <source>
        <dbReference type="Proteomes" id="UP000242705"/>
    </source>
</evidence>
<dbReference type="Pfam" id="PF07687">
    <property type="entry name" value="M20_dimer"/>
    <property type="match status" value="1"/>
</dbReference>
<dbReference type="InterPro" id="IPR017144">
    <property type="entry name" value="Xaa-Arg_dipeptidase"/>
</dbReference>
<organism evidence="3 4">
    <name type="scientific">Sulfobacillus thermosulfidooxidans</name>
    <dbReference type="NCBI Taxonomy" id="28034"/>
    <lineage>
        <taxon>Bacteria</taxon>
        <taxon>Bacillati</taxon>
        <taxon>Bacillota</taxon>
        <taxon>Clostridia</taxon>
        <taxon>Eubacteriales</taxon>
        <taxon>Clostridiales Family XVII. Incertae Sedis</taxon>
        <taxon>Sulfobacillus</taxon>
    </lineage>
</organism>
<comment type="similarity">
    <text evidence="1">Belongs to the peptidase M20A family.</text>
</comment>
<dbReference type="EMBL" id="PXYX01000040">
    <property type="protein sequence ID" value="PSR24901.1"/>
    <property type="molecule type" value="Genomic_DNA"/>
</dbReference>
<accession>A0A2T2WRM8</accession>
<dbReference type="InterPro" id="IPR017439">
    <property type="entry name" value="Amidohydrolase"/>
</dbReference>
<dbReference type="SUPFAM" id="SSF55031">
    <property type="entry name" value="Bacterial exopeptidase dimerisation domain"/>
    <property type="match status" value="1"/>
</dbReference>
<protein>
    <recommendedName>
        <fullName evidence="1">Peptidase M20 domain-containing protein 2</fullName>
    </recommendedName>
</protein>
<feature type="domain" description="Peptidase M20 dimerisation" evidence="2">
    <location>
        <begin position="173"/>
        <end position="265"/>
    </location>
</feature>
<name>A0A2T2WRM8_SULTH</name>
<dbReference type="InterPro" id="IPR052030">
    <property type="entry name" value="Peptidase_M20/M20A_hydrolases"/>
</dbReference>